<feature type="transmembrane region" description="Helical" evidence="10">
    <location>
        <begin position="62"/>
        <end position="80"/>
    </location>
</feature>
<evidence type="ECO:0000256" key="9">
    <source>
        <dbReference type="ARBA" id="ARBA00049940"/>
    </source>
</evidence>
<keyword evidence="3 10" id="KW-0812">Transmembrane</keyword>
<comment type="function">
    <text evidence="9 10">Fluoride-specific ion channel. Important for reducing fluoride concentration in the cell, thus reducing its toxicity.</text>
</comment>
<dbReference type="InterPro" id="IPR003691">
    <property type="entry name" value="FluC"/>
</dbReference>
<proteinExistence type="inferred from homology"/>
<gene>
    <name evidence="10" type="primary">fluC</name>
    <name evidence="10" type="synonym">crcB</name>
    <name evidence="11" type="ORF">OVN18_03955</name>
</gene>
<evidence type="ECO:0000256" key="5">
    <source>
        <dbReference type="ARBA" id="ARBA00023136"/>
    </source>
</evidence>
<feature type="binding site" evidence="10">
    <location>
        <position position="70"/>
    </location>
    <ligand>
        <name>Na(+)</name>
        <dbReference type="ChEBI" id="CHEBI:29101"/>
        <note>structural</note>
    </ligand>
</feature>
<dbReference type="GO" id="GO:0046872">
    <property type="term" value="F:metal ion binding"/>
    <property type="evidence" value="ECO:0007669"/>
    <property type="project" value="UniProtKB-KW"/>
</dbReference>
<name>A0A9E8MM42_9MICO</name>
<evidence type="ECO:0000313" key="11">
    <source>
        <dbReference type="EMBL" id="WAB82170.1"/>
    </source>
</evidence>
<evidence type="ECO:0000256" key="1">
    <source>
        <dbReference type="ARBA" id="ARBA00004651"/>
    </source>
</evidence>
<accession>A0A9E8MM42</accession>
<evidence type="ECO:0000256" key="2">
    <source>
        <dbReference type="ARBA" id="ARBA00022475"/>
    </source>
</evidence>
<keyword evidence="10" id="KW-0479">Metal-binding</keyword>
<keyword evidence="12" id="KW-1185">Reference proteome</keyword>
<evidence type="ECO:0000256" key="6">
    <source>
        <dbReference type="ARBA" id="ARBA00023303"/>
    </source>
</evidence>
<evidence type="ECO:0000256" key="4">
    <source>
        <dbReference type="ARBA" id="ARBA00022989"/>
    </source>
</evidence>
<keyword evidence="4 10" id="KW-1133">Transmembrane helix</keyword>
<keyword evidence="10" id="KW-0915">Sodium</keyword>
<evidence type="ECO:0000256" key="10">
    <source>
        <dbReference type="HAMAP-Rule" id="MF_00454"/>
    </source>
</evidence>
<feature type="transmembrane region" description="Helical" evidence="10">
    <location>
        <begin position="32"/>
        <end position="55"/>
    </location>
</feature>
<comment type="similarity">
    <text evidence="7 10">Belongs to the fluoride channel Fluc/FEX (TC 1.A.43) family.</text>
</comment>
<dbReference type="GO" id="GO:0062054">
    <property type="term" value="F:fluoride channel activity"/>
    <property type="evidence" value="ECO:0007669"/>
    <property type="project" value="UniProtKB-UniRule"/>
</dbReference>
<keyword evidence="2 10" id="KW-1003">Cell membrane</keyword>
<dbReference type="HAMAP" id="MF_00454">
    <property type="entry name" value="FluC"/>
    <property type="match status" value="1"/>
</dbReference>
<keyword evidence="6 10" id="KW-0407">Ion channel</keyword>
<keyword evidence="10" id="KW-0813">Transport</keyword>
<dbReference type="EMBL" id="CP113089">
    <property type="protein sequence ID" value="WAB82170.1"/>
    <property type="molecule type" value="Genomic_DNA"/>
</dbReference>
<evidence type="ECO:0000256" key="7">
    <source>
        <dbReference type="ARBA" id="ARBA00035120"/>
    </source>
</evidence>
<dbReference type="RefSeq" id="WP_267782089.1">
    <property type="nucleotide sequence ID" value="NZ_CP113089.1"/>
</dbReference>
<comment type="catalytic activity">
    <reaction evidence="8">
        <text>fluoride(in) = fluoride(out)</text>
        <dbReference type="Rhea" id="RHEA:76159"/>
        <dbReference type="ChEBI" id="CHEBI:17051"/>
    </reaction>
    <physiologicalReaction direction="left-to-right" evidence="8">
        <dbReference type="Rhea" id="RHEA:76160"/>
    </physiologicalReaction>
</comment>
<dbReference type="AlphaFoldDB" id="A0A9E8MM42"/>
<feature type="binding site" evidence="10">
    <location>
        <position position="73"/>
    </location>
    <ligand>
        <name>Na(+)</name>
        <dbReference type="ChEBI" id="CHEBI:29101"/>
        <note>structural</note>
    </ligand>
</feature>
<comment type="subcellular location">
    <subcellularLocation>
        <location evidence="1 10">Cell membrane</location>
        <topology evidence="1 10">Multi-pass membrane protein</topology>
    </subcellularLocation>
</comment>
<keyword evidence="5 10" id="KW-0472">Membrane</keyword>
<evidence type="ECO:0000313" key="12">
    <source>
        <dbReference type="Proteomes" id="UP001164706"/>
    </source>
</evidence>
<dbReference type="Proteomes" id="UP001164706">
    <property type="component" value="Chromosome"/>
</dbReference>
<dbReference type="KEGG" id="mdb:OVN18_03955"/>
<feature type="transmembrane region" description="Helical" evidence="10">
    <location>
        <begin position="100"/>
        <end position="121"/>
    </location>
</feature>
<dbReference type="Pfam" id="PF02537">
    <property type="entry name" value="CRCB"/>
    <property type="match status" value="1"/>
</dbReference>
<organism evidence="11 12">
    <name type="scientific">Microcella daejeonensis</name>
    <dbReference type="NCBI Taxonomy" id="2994971"/>
    <lineage>
        <taxon>Bacteria</taxon>
        <taxon>Bacillati</taxon>
        <taxon>Actinomycetota</taxon>
        <taxon>Actinomycetes</taxon>
        <taxon>Micrococcales</taxon>
        <taxon>Microbacteriaceae</taxon>
        <taxon>Microcella</taxon>
    </lineage>
</organism>
<dbReference type="GO" id="GO:0140114">
    <property type="term" value="P:cellular detoxification of fluoride"/>
    <property type="evidence" value="ECO:0007669"/>
    <property type="project" value="UniProtKB-UniRule"/>
</dbReference>
<sequence length="124" mass="11862">MSPLVVLAVALAGGLAALVRYGVNHLAGERGGLPWGIVAVNVAGSFIAGLAVAVVADPSLRVILLAGLCGGLTTFSTLAVDSAAYASAARGRRARGILRAIANVAATVALGVGAAAAGFALGGG</sequence>
<evidence type="ECO:0000256" key="3">
    <source>
        <dbReference type="ARBA" id="ARBA00022692"/>
    </source>
</evidence>
<reference evidence="11" key="1">
    <citation type="submission" date="2022-11" db="EMBL/GenBank/DDBJ databases">
        <title>Description of Microcella daejonensis nov. sp, isolated from riverside soil.</title>
        <authorList>
            <person name="Molina K.M."/>
            <person name="Kim S.B."/>
        </authorList>
    </citation>
    <scope>NUCLEOTIDE SEQUENCE</scope>
    <source>
        <strain evidence="11">MMS21-STM12</strain>
    </source>
</reference>
<dbReference type="GO" id="GO:0005886">
    <property type="term" value="C:plasma membrane"/>
    <property type="evidence" value="ECO:0007669"/>
    <property type="project" value="UniProtKB-SubCell"/>
</dbReference>
<keyword evidence="10" id="KW-0406">Ion transport</keyword>
<evidence type="ECO:0000256" key="8">
    <source>
        <dbReference type="ARBA" id="ARBA00035585"/>
    </source>
</evidence>
<protein>
    <recommendedName>
        <fullName evidence="10">Fluoride-specific ion channel FluC</fullName>
    </recommendedName>
</protein>
<comment type="activity regulation">
    <text evidence="10">Na(+) is not transported, but it plays an essential structural role and its presence is essential for fluoride channel function.</text>
</comment>